<dbReference type="EC" id="1.1.1.399" evidence="4"/>
<proteinExistence type="inferred from homology"/>
<protein>
    <recommendedName>
        <fullName evidence="6">D-3-phosphoglycerate dehydrogenase</fullName>
        <ecNumber evidence="4">1.1.1.399</ecNumber>
        <ecNumber evidence="5">1.1.1.95</ecNumber>
    </recommendedName>
    <alternativeName>
        <fullName evidence="9">2-oxoglutarate reductase</fullName>
    </alternativeName>
</protein>
<dbReference type="Pfam" id="PF02826">
    <property type="entry name" value="2-Hacid_dh_C"/>
    <property type="match status" value="1"/>
</dbReference>
<dbReference type="InterPro" id="IPR029753">
    <property type="entry name" value="D-isomer_DH_CS"/>
</dbReference>
<dbReference type="Pfam" id="PF00389">
    <property type="entry name" value="2-Hacid_dh"/>
    <property type="match status" value="1"/>
</dbReference>
<evidence type="ECO:0000256" key="10">
    <source>
        <dbReference type="ARBA" id="ARBA00048126"/>
    </source>
</evidence>
<gene>
    <name evidence="14" type="ORF">B5E88_03495</name>
</gene>
<comment type="caution">
    <text evidence="14">The sequence shown here is derived from an EMBL/GenBank/DDBJ whole genome shotgun (WGS) entry which is preliminary data.</text>
</comment>
<evidence type="ECO:0000256" key="8">
    <source>
        <dbReference type="ARBA" id="ARBA00023027"/>
    </source>
</evidence>
<organism evidence="14 15">
    <name type="scientific">Enterococcus cecorum</name>
    <dbReference type="NCBI Taxonomy" id="44008"/>
    <lineage>
        <taxon>Bacteria</taxon>
        <taxon>Bacillati</taxon>
        <taxon>Bacillota</taxon>
        <taxon>Bacilli</taxon>
        <taxon>Lactobacillales</taxon>
        <taxon>Enterococcaceae</taxon>
        <taxon>Enterococcus</taxon>
    </lineage>
</organism>
<dbReference type="InterPro" id="IPR002912">
    <property type="entry name" value="ACT_dom"/>
</dbReference>
<dbReference type="AlphaFoldDB" id="A0A1Y4R3D4"/>
<dbReference type="InterPro" id="IPR006139">
    <property type="entry name" value="D-isomer_2_OHA_DH_cat_dom"/>
</dbReference>
<evidence type="ECO:0000256" key="5">
    <source>
        <dbReference type="ARBA" id="ARBA00013143"/>
    </source>
</evidence>
<evidence type="ECO:0000313" key="15">
    <source>
        <dbReference type="Proteomes" id="UP000196074"/>
    </source>
</evidence>
<evidence type="ECO:0000256" key="11">
    <source>
        <dbReference type="ARBA" id="ARBA00048731"/>
    </source>
</evidence>
<dbReference type="SUPFAM" id="SSF55021">
    <property type="entry name" value="ACT-like"/>
    <property type="match status" value="1"/>
</dbReference>
<dbReference type="Gene3D" id="3.30.70.260">
    <property type="match status" value="1"/>
</dbReference>
<evidence type="ECO:0000256" key="9">
    <source>
        <dbReference type="ARBA" id="ARBA00030455"/>
    </source>
</evidence>
<dbReference type="EMBL" id="NFLC01000005">
    <property type="protein sequence ID" value="OUQ11013.1"/>
    <property type="molecule type" value="Genomic_DNA"/>
</dbReference>
<dbReference type="InterPro" id="IPR045865">
    <property type="entry name" value="ACT-like_dom_sf"/>
</dbReference>
<comment type="pathway">
    <text evidence="2">Amino-acid biosynthesis; L-serine biosynthesis; L-serine from 3-phospho-D-glycerate: step 1/3.</text>
</comment>
<dbReference type="FunFam" id="3.40.50.720:FF:000584">
    <property type="entry name" value="D-3-phosphoglycerate dehydrogenase"/>
    <property type="match status" value="1"/>
</dbReference>
<evidence type="ECO:0000256" key="2">
    <source>
        <dbReference type="ARBA" id="ARBA00005216"/>
    </source>
</evidence>
<dbReference type="PROSITE" id="PS51671">
    <property type="entry name" value="ACT"/>
    <property type="match status" value="1"/>
</dbReference>
<dbReference type="SUPFAM" id="SSF51735">
    <property type="entry name" value="NAD(P)-binding Rossmann-fold domains"/>
    <property type="match status" value="1"/>
</dbReference>
<dbReference type="CDD" id="cd12174">
    <property type="entry name" value="PGDH_like_3"/>
    <property type="match status" value="1"/>
</dbReference>
<dbReference type="InterPro" id="IPR006140">
    <property type="entry name" value="D-isomer_DH_NAD-bd"/>
</dbReference>
<dbReference type="PROSITE" id="PS00065">
    <property type="entry name" value="D_2_HYDROXYACID_DH_1"/>
    <property type="match status" value="1"/>
</dbReference>
<dbReference type="UniPathway" id="UPA00135">
    <property type="reaction ID" value="UER00196"/>
</dbReference>
<dbReference type="PANTHER" id="PTHR42938:SF47">
    <property type="entry name" value="HYDROXYPYRUVATE REDUCTASE"/>
    <property type="match status" value="1"/>
</dbReference>
<reference evidence="15" key="1">
    <citation type="submission" date="2017-04" db="EMBL/GenBank/DDBJ databases">
        <title>Function of individual gut microbiota members based on whole genome sequencing of pure cultures obtained from chicken caecum.</title>
        <authorList>
            <person name="Medvecky M."/>
            <person name="Cejkova D."/>
            <person name="Polansky O."/>
            <person name="Karasova D."/>
            <person name="Kubasova T."/>
            <person name="Cizek A."/>
            <person name="Rychlik I."/>
        </authorList>
    </citation>
    <scope>NUCLEOTIDE SEQUENCE [LARGE SCALE GENOMIC DNA]</scope>
    <source>
        <strain evidence="15">An144</strain>
    </source>
</reference>
<dbReference type="PANTHER" id="PTHR42938">
    <property type="entry name" value="FORMATE DEHYDROGENASE 1"/>
    <property type="match status" value="1"/>
</dbReference>
<evidence type="ECO:0000256" key="4">
    <source>
        <dbReference type="ARBA" id="ARBA00013001"/>
    </source>
</evidence>
<sequence length="394" mass="43575">MYQIKTFNVIAPEGLSRFEKENYAINESDQPDAIILRSQKLHDYAFPSSVLAVARAGAGTNNIPVDACTEKGIVVFNTPGANANAVKELVLASLLMSVRPILKGAQWVQSLSGENAEEQVEANKKQFVGNELEGKRLGVIGLGSIGAMVANDAYRLGMEVVGYDPYVSVDTAWSISRRVKRATQIEEVLQTCDFITLHLPLNDKTRGMISTREFSMMKPTAQLLNFSRGEIVDVDAVLEAVTSKKLAGYVTDFADSRLLHQENIVILPHLGASTQEAEVNCAKMAARTLKRYLETGAIKYSVNFPQAEMAFQSPYRLSIIHRNIPNMLGKISAVIASLDINIDNMLNRGRDEYAYTLVDVNEQDPQVIADVVERLSAQDDIIRVRSIQYTEVPY</sequence>
<evidence type="ECO:0000313" key="14">
    <source>
        <dbReference type="EMBL" id="OUQ11013.1"/>
    </source>
</evidence>
<comment type="similarity">
    <text evidence="3 12">Belongs to the D-isomer specific 2-hydroxyacid dehydrogenase family.</text>
</comment>
<evidence type="ECO:0000256" key="1">
    <source>
        <dbReference type="ARBA" id="ARBA00003800"/>
    </source>
</evidence>
<dbReference type="InterPro" id="IPR029752">
    <property type="entry name" value="D-isomer_DH_CS1"/>
</dbReference>
<dbReference type="CDD" id="cd04901">
    <property type="entry name" value="ACT_3PGDH"/>
    <property type="match status" value="1"/>
</dbReference>
<evidence type="ECO:0000256" key="7">
    <source>
        <dbReference type="ARBA" id="ARBA00023002"/>
    </source>
</evidence>
<dbReference type="PROSITE" id="PS00670">
    <property type="entry name" value="D_2_HYDROXYACID_DH_2"/>
    <property type="match status" value="1"/>
</dbReference>
<accession>A0A1Y4R3D4</accession>
<dbReference type="GO" id="GO:0051287">
    <property type="term" value="F:NAD binding"/>
    <property type="evidence" value="ECO:0007669"/>
    <property type="project" value="InterPro"/>
</dbReference>
<dbReference type="Proteomes" id="UP000196074">
    <property type="component" value="Unassembled WGS sequence"/>
</dbReference>
<dbReference type="Gene3D" id="3.40.50.720">
    <property type="entry name" value="NAD(P)-binding Rossmann-like Domain"/>
    <property type="match status" value="2"/>
</dbReference>
<dbReference type="EC" id="1.1.1.95" evidence="5"/>
<comment type="catalytic activity">
    <reaction evidence="11">
        <text>(2R)-3-phosphoglycerate + NAD(+) = 3-phosphooxypyruvate + NADH + H(+)</text>
        <dbReference type="Rhea" id="RHEA:12641"/>
        <dbReference type="ChEBI" id="CHEBI:15378"/>
        <dbReference type="ChEBI" id="CHEBI:18110"/>
        <dbReference type="ChEBI" id="CHEBI:57540"/>
        <dbReference type="ChEBI" id="CHEBI:57945"/>
        <dbReference type="ChEBI" id="CHEBI:58272"/>
        <dbReference type="EC" id="1.1.1.95"/>
    </reaction>
</comment>
<dbReference type="GO" id="GO:0004617">
    <property type="term" value="F:phosphoglycerate dehydrogenase activity"/>
    <property type="evidence" value="ECO:0007669"/>
    <property type="project" value="UniProtKB-EC"/>
</dbReference>
<name>A0A1Y4R3D4_9ENTE</name>
<evidence type="ECO:0000259" key="13">
    <source>
        <dbReference type="PROSITE" id="PS51671"/>
    </source>
</evidence>
<evidence type="ECO:0000256" key="3">
    <source>
        <dbReference type="ARBA" id="ARBA00005854"/>
    </source>
</evidence>
<evidence type="ECO:0000256" key="6">
    <source>
        <dbReference type="ARBA" id="ARBA00021582"/>
    </source>
</evidence>
<comment type="catalytic activity">
    <reaction evidence="10">
        <text>(R)-2-hydroxyglutarate + NAD(+) = 2-oxoglutarate + NADH + H(+)</text>
        <dbReference type="Rhea" id="RHEA:49612"/>
        <dbReference type="ChEBI" id="CHEBI:15378"/>
        <dbReference type="ChEBI" id="CHEBI:15801"/>
        <dbReference type="ChEBI" id="CHEBI:16810"/>
        <dbReference type="ChEBI" id="CHEBI:57540"/>
        <dbReference type="ChEBI" id="CHEBI:57945"/>
        <dbReference type="EC" id="1.1.1.399"/>
    </reaction>
</comment>
<dbReference type="RefSeq" id="WP_047242379.1">
    <property type="nucleotide sequence ID" value="NZ_CP010060.1"/>
</dbReference>
<dbReference type="SUPFAM" id="SSF52283">
    <property type="entry name" value="Formate/glycerate dehydrogenase catalytic domain-like"/>
    <property type="match status" value="1"/>
</dbReference>
<keyword evidence="8" id="KW-0520">NAD</keyword>
<keyword evidence="7 12" id="KW-0560">Oxidoreductase</keyword>
<dbReference type="InterPro" id="IPR036291">
    <property type="entry name" value="NAD(P)-bd_dom_sf"/>
</dbReference>
<feature type="domain" description="ACT" evidence="13">
    <location>
        <begin position="316"/>
        <end position="389"/>
    </location>
</feature>
<comment type="function">
    <text evidence="1">Catalyzes the reversible oxidation of 3-phospho-D-glycerate to 3-phosphonooxypyruvate, the first step of the phosphorylated L-serine biosynthesis pathway. Also catalyzes the reversible oxidation of 2-hydroxyglutarate to 2-oxoglutarate.</text>
</comment>
<evidence type="ECO:0000256" key="12">
    <source>
        <dbReference type="RuleBase" id="RU003719"/>
    </source>
</evidence>